<name>A0ABV1Q313_STRMI</name>
<reference evidence="1 2" key="1">
    <citation type="submission" date="2024-01" db="EMBL/GenBank/DDBJ databases">
        <title>Metagenomic exploration of the rhizosphere soil microbial community and their significance in facilitating the development of wild simulated ginseng.</title>
        <authorList>
            <person name="Huang J."/>
        </authorList>
    </citation>
    <scope>NUCLEOTIDE SEQUENCE [LARGE SCALE GENOMIC DNA]</scope>
    <source>
        <strain evidence="1 2">WY141</strain>
    </source>
</reference>
<keyword evidence="2" id="KW-1185">Reference proteome</keyword>
<dbReference type="EMBL" id="JBEJUE010000011">
    <property type="protein sequence ID" value="MER0425515.1"/>
    <property type="molecule type" value="Genomic_DNA"/>
</dbReference>
<evidence type="ECO:0000313" key="1">
    <source>
        <dbReference type="EMBL" id="MER0425515.1"/>
    </source>
</evidence>
<dbReference type="Proteomes" id="UP001456562">
    <property type="component" value="Unassembled WGS sequence"/>
</dbReference>
<accession>A0ABV1Q313</accession>
<proteinExistence type="predicted"/>
<gene>
    <name evidence="1" type="ORF">ABR748_14950</name>
</gene>
<evidence type="ECO:0000313" key="2">
    <source>
        <dbReference type="Proteomes" id="UP001456562"/>
    </source>
</evidence>
<comment type="caution">
    <text evidence="1">The sequence shown here is derived from an EMBL/GenBank/DDBJ whole genome shotgun (WGS) entry which is preliminary data.</text>
</comment>
<protein>
    <submittedName>
        <fullName evidence="1">Uncharacterized protein</fullName>
    </submittedName>
</protein>
<sequence length="75" mass="8534">MRDLVRGILDEFEQLAIPVTALRDPPLTVCVFQNQPRVDAIRLQNARRLLDDRLDDGHLARTVRHIGVVQSIPIP</sequence>
<organism evidence="1 2">
    <name type="scientific">Streptomyces microflavus</name>
    <name type="common">Streptomyces lipmanii</name>
    <dbReference type="NCBI Taxonomy" id="1919"/>
    <lineage>
        <taxon>Bacteria</taxon>
        <taxon>Bacillati</taxon>
        <taxon>Actinomycetota</taxon>
        <taxon>Actinomycetes</taxon>
        <taxon>Kitasatosporales</taxon>
        <taxon>Streptomycetaceae</taxon>
        <taxon>Streptomyces</taxon>
    </lineage>
</organism>